<proteinExistence type="predicted"/>
<evidence type="ECO:0000256" key="1">
    <source>
        <dbReference type="SAM" id="Coils"/>
    </source>
</evidence>
<dbReference type="AlphaFoldDB" id="A0A427ANM8"/>
<comment type="caution">
    <text evidence="2">The sequence shown here is derived from an EMBL/GenBank/DDBJ whole genome shotgun (WGS) entry which is preliminary data.</text>
</comment>
<evidence type="ECO:0000313" key="2">
    <source>
        <dbReference type="EMBL" id="RRT77820.1"/>
    </source>
</evidence>
<reference evidence="2 3" key="1">
    <citation type="journal article" date="2014" name="Agronomy (Basel)">
        <title>A Draft Genome Sequence for Ensete ventricosum, the Drought-Tolerant Tree Against Hunger.</title>
        <authorList>
            <person name="Harrison J."/>
            <person name="Moore K.A."/>
            <person name="Paszkiewicz K."/>
            <person name="Jones T."/>
            <person name="Grant M."/>
            <person name="Ambacheew D."/>
            <person name="Muzemil S."/>
            <person name="Studholme D.J."/>
        </authorList>
    </citation>
    <scope>NUCLEOTIDE SEQUENCE [LARGE SCALE GENOMIC DNA]</scope>
</reference>
<protein>
    <submittedName>
        <fullName evidence="2">Uncharacterized protein</fullName>
    </submittedName>
</protein>
<organism evidence="2 3">
    <name type="scientific">Ensete ventricosum</name>
    <name type="common">Abyssinian banana</name>
    <name type="synonym">Musa ensete</name>
    <dbReference type="NCBI Taxonomy" id="4639"/>
    <lineage>
        <taxon>Eukaryota</taxon>
        <taxon>Viridiplantae</taxon>
        <taxon>Streptophyta</taxon>
        <taxon>Embryophyta</taxon>
        <taxon>Tracheophyta</taxon>
        <taxon>Spermatophyta</taxon>
        <taxon>Magnoliopsida</taxon>
        <taxon>Liliopsida</taxon>
        <taxon>Zingiberales</taxon>
        <taxon>Musaceae</taxon>
        <taxon>Ensete</taxon>
    </lineage>
</organism>
<keyword evidence="1" id="KW-0175">Coiled coil</keyword>
<name>A0A427ANM8_ENSVE</name>
<dbReference type="Proteomes" id="UP000287651">
    <property type="component" value="Unassembled WGS sequence"/>
</dbReference>
<accession>A0A427ANM8</accession>
<sequence>MHDMGRVISLLMDKVSMLHAKVRDLKIRAGPKAVAATEKWAADLHTEVVRLKAELGEAEQHYKDLQKEADGYCSQLKELRGKMLGMEDELLKLT</sequence>
<evidence type="ECO:0000313" key="3">
    <source>
        <dbReference type="Proteomes" id="UP000287651"/>
    </source>
</evidence>
<dbReference type="EMBL" id="AMZH03001828">
    <property type="protein sequence ID" value="RRT77820.1"/>
    <property type="molecule type" value="Genomic_DNA"/>
</dbReference>
<feature type="coiled-coil region" evidence="1">
    <location>
        <begin position="41"/>
        <end position="82"/>
    </location>
</feature>
<gene>
    <name evidence="2" type="ORF">B296_00023603</name>
</gene>